<organism evidence="7 8">
    <name type="scientific">Penicillium cf. griseofulvum</name>
    <dbReference type="NCBI Taxonomy" id="2972120"/>
    <lineage>
        <taxon>Eukaryota</taxon>
        <taxon>Fungi</taxon>
        <taxon>Dikarya</taxon>
        <taxon>Ascomycota</taxon>
        <taxon>Pezizomycotina</taxon>
        <taxon>Eurotiomycetes</taxon>
        <taxon>Eurotiomycetidae</taxon>
        <taxon>Eurotiales</taxon>
        <taxon>Aspergillaceae</taxon>
        <taxon>Penicillium</taxon>
    </lineage>
</organism>
<dbReference type="OrthoDB" id="10267969at2759"/>
<sequence>MAIPVAKATLQAALINAGSNVLAQGIKAYRADVSSILCFISLNYNVRVEANAGMISLISASETRSTTWIPFNLDTESLMQFTTCAFIISPLGYLWFGTLESWFPSRAPDSKNDQSDKKGDLSKPSLNVTNTVAKIVIDQTIGGAWNTVLFIVTIGMLRGLDYDTITSQIQAEFWPIMVAGLKLWPLVSILNFTVVPADRRLLVGNLFGVVWAIYLSLMSG</sequence>
<keyword evidence="3 6" id="KW-0812">Transmembrane</keyword>
<proteinExistence type="inferred from homology"/>
<protein>
    <submittedName>
        <fullName evidence="7">Mpv17/PMP22</fullName>
    </submittedName>
</protein>
<evidence type="ECO:0000256" key="4">
    <source>
        <dbReference type="ARBA" id="ARBA00022989"/>
    </source>
</evidence>
<evidence type="ECO:0000256" key="6">
    <source>
        <dbReference type="RuleBase" id="RU363053"/>
    </source>
</evidence>
<dbReference type="EMBL" id="JAPQKP010000005">
    <property type="protein sequence ID" value="KAJ5188240.1"/>
    <property type="molecule type" value="Genomic_DNA"/>
</dbReference>
<keyword evidence="4 6" id="KW-1133">Transmembrane helix</keyword>
<evidence type="ECO:0000256" key="1">
    <source>
        <dbReference type="ARBA" id="ARBA00004141"/>
    </source>
</evidence>
<keyword evidence="8" id="KW-1185">Reference proteome</keyword>
<comment type="similarity">
    <text evidence="2 6">Belongs to the peroxisomal membrane protein PXMP2/4 family.</text>
</comment>
<evidence type="ECO:0000313" key="8">
    <source>
        <dbReference type="Proteomes" id="UP001150879"/>
    </source>
</evidence>
<evidence type="ECO:0000256" key="5">
    <source>
        <dbReference type="ARBA" id="ARBA00023136"/>
    </source>
</evidence>
<evidence type="ECO:0000256" key="3">
    <source>
        <dbReference type="ARBA" id="ARBA00022692"/>
    </source>
</evidence>
<evidence type="ECO:0000256" key="2">
    <source>
        <dbReference type="ARBA" id="ARBA00006824"/>
    </source>
</evidence>
<feature type="transmembrane region" description="Helical" evidence="6">
    <location>
        <begin position="201"/>
        <end position="219"/>
    </location>
</feature>
<keyword evidence="5 6" id="KW-0472">Membrane</keyword>
<reference evidence="7" key="2">
    <citation type="journal article" date="2023" name="IMA Fungus">
        <title>Comparative genomic study of the Penicillium genus elucidates a diverse pangenome and 15 lateral gene transfer events.</title>
        <authorList>
            <person name="Petersen C."/>
            <person name="Sorensen T."/>
            <person name="Nielsen M.R."/>
            <person name="Sondergaard T.E."/>
            <person name="Sorensen J.L."/>
            <person name="Fitzpatrick D.A."/>
            <person name="Frisvad J.C."/>
            <person name="Nielsen K.L."/>
        </authorList>
    </citation>
    <scope>NUCLEOTIDE SEQUENCE</scope>
    <source>
        <strain evidence="7">IBT 16849</strain>
    </source>
</reference>
<comment type="subcellular location">
    <subcellularLocation>
        <location evidence="1">Membrane</location>
        <topology evidence="1">Multi-pass membrane protein</topology>
    </subcellularLocation>
</comment>
<accession>A0A9W9J0P7</accession>
<feature type="transmembrane region" description="Helical" evidence="6">
    <location>
        <begin position="173"/>
        <end position="194"/>
    </location>
</feature>
<gene>
    <name evidence="7" type="ORF">N7472_007254</name>
</gene>
<dbReference type="PANTHER" id="PTHR11266:SF80">
    <property type="entry name" value="PEROXISOMAL MEMBRANE PROTEIN 2"/>
    <property type="match status" value="1"/>
</dbReference>
<dbReference type="InterPro" id="IPR007248">
    <property type="entry name" value="Mpv17_PMP22"/>
</dbReference>
<feature type="transmembrane region" description="Helical" evidence="6">
    <location>
        <begin position="143"/>
        <end position="161"/>
    </location>
</feature>
<name>A0A9W9J0P7_9EURO</name>
<comment type="caution">
    <text evidence="7">The sequence shown here is derived from an EMBL/GenBank/DDBJ whole genome shotgun (WGS) entry which is preliminary data.</text>
</comment>
<dbReference type="Pfam" id="PF04117">
    <property type="entry name" value="Mpv17_PMP22"/>
    <property type="match status" value="1"/>
</dbReference>
<dbReference type="PANTHER" id="PTHR11266">
    <property type="entry name" value="PEROXISOMAL MEMBRANE PROTEIN 2, PXMP2 MPV17"/>
    <property type="match status" value="1"/>
</dbReference>
<evidence type="ECO:0000313" key="7">
    <source>
        <dbReference type="EMBL" id="KAJ5188240.1"/>
    </source>
</evidence>
<dbReference type="GO" id="GO:0005778">
    <property type="term" value="C:peroxisomal membrane"/>
    <property type="evidence" value="ECO:0007669"/>
    <property type="project" value="TreeGrafter"/>
</dbReference>
<reference evidence="7" key="1">
    <citation type="submission" date="2022-11" db="EMBL/GenBank/DDBJ databases">
        <authorList>
            <person name="Petersen C."/>
        </authorList>
    </citation>
    <scope>NUCLEOTIDE SEQUENCE</scope>
    <source>
        <strain evidence="7">IBT 16849</strain>
    </source>
</reference>
<dbReference type="Proteomes" id="UP001150879">
    <property type="component" value="Unassembled WGS sequence"/>
</dbReference>
<dbReference type="AlphaFoldDB" id="A0A9W9J0P7"/>